<dbReference type="WBParaSite" id="Pan_g20181.t1">
    <property type="protein sequence ID" value="Pan_g20181.t1"/>
    <property type="gene ID" value="Pan_g20181"/>
</dbReference>
<reference evidence="2" key="1">
    <citation type="journal article" date="2013" name="Genetics">
        <title>The draft genome and transcriptome of Panagrellus redivivus are shaped by the harsh demands of a free-living lifestyle.</title>
        <authorList>
            <person name="Srinivasan J."/>
            <person name="Dillman A.R."/>
            <person name="Macchietto M.G."/>
            <person name="Heikkinen L."/>
            <person name="Lakso M."/>
            <person name="Fracchia K.M."/>
            <person name="Antoshechkin I."/>
            <person name="Mortazavi A."/>
            <person name="Wong G."/>
            <person name="Sternberg P.W."/>
        </authorList>
    </citation>
    <scope>NUCLEOTIDE SEQUENCE [LARGE SCALE GENOMIC DNA]</scope>
    <source>
        <strain evidence="2">MT8872</strain>
    </source>
</reference>
<name>A0A7E4VF80_PANRE</name>
<dbReference type="SUPFAM" id="SSF47473">
    <property type="entry name" value="EF-hand"/>
    <property type="match status" value="1"/>
</dbReference>
<organism evidence="2 3">
    <name type="scientific">Panagrellus redivivus</name>
    <name type="common">Microworm</name>
    <dbReference type="NCBI Taxonomy" id="6233"/>
    <lineage>
        <taxon>Eukaryota</taxon>
        <taxon>Metazoa</taxon>
        <taxon>Ecdysozoa</taxon>
        <taxon>Nematoda</taxon>
        <taxon>Chromadorea</taxon>
        <taxon>Rhabditida</taxon>
        <taxon>Tylenchina</taxon>
        <taxon>Panagrolaimomorpha</taxon>
        <taxon>Panagrolaimoidea</taxon>
        <taxon>Panagrolaimidae</taxon>
        <taxon>Panagrellus</taxon>
    </lineage>
</organism>
<dbReference type="InterPro" id="IPR050230">
    <property type="entry name" value="CALM/Myosin/TropC-like"/>
</dbReference>
<feature type="compositionally biased region" description="Polar residues" evidence="1">
    <location>
        <begin position="65"/>
        <end position="79"/>
    </location>
</feature>
<feature type="compositionally biased region" description="Low complexity" evidence="1">
    <location>
        <begin position="7"/>
        <end position="16"/>
    </location>
</feature>
<keyword evidence="2" id="KW-1185">Reference proteome</keyword>
<accession>A0A7E4VF80</accession>
<dbReference type="Proteomes" id="UP000492821">
    <property type="component" value="Unassembled WGS sequence"/>
</dbReference>
<reference evidence="3" key="2">
    <citation type="submission" date="2020-10" db="UniProtKB">
        <authorList>
            <consortium name="WormBaseParasite"/>
        </authorList>
    </citation>
    <scope>IDENTIFICATION</scope>
</reference>
<feature type="compositionally biased region" description="Basic and acidic residues" evidence="1">
    <location>
        <begin position="17"/>
        <end position="26"/>
    </location>
</feature>
<dbReference type="InterPro" id="IPR011992">
    <property type="entry name" value="EF-hand-dom_pair"/>
</dbReference>
<dbReference type="PANTHER" id="PTHR23048:SF13">
    <property type="entry name" value="EF-HAND DOMAIN-CONTAINING PROTEIN"/>
    <property type="match status" value="1"/>
</dbReference>
<feature type="compositionally biased region" description="Basic and acidic residues" evidence="1">
    <location>
        <begin position="45"/>
        <end position="56"/>
    </location>
</feature>
<dbReference type="AlphaFoldDB" id="A0A7E4VF80"/>
<sequence length="294" mass="32119">MSESTKNDSSGDSLNNDDSRESEGSTKKSKNPIKKMWSSLSRKMSFNEKHDKDHQPPAELPVPSSVKSIRQSFEPTSSAAALPPRPPVSTSPKKPASKPSLLNEVKIVTGPSPPKPPRSPCLSPPKPARTFKMATLPTTYNRNTMSSEMKTLFDVFSVYSSTETSVTLNRVPTIYRVAGLVPTEAQLKVILDGWKAEKKTEVDFDELTKGFQTLAANPDVKKCGVDNIVDLLECFVLDGHTGILEQELRFLLARGPEGLSDSEITQLINEVGVVNGEVNISDFARNICEGKSLS</sequence>
<evidence type="ECO:0000256" key="1">
    <source>
        <dbReference type="SAM" id="MobiDB-lite"/>
    </source>
</evidence>
<feature type="region of interest" description="Disordered" evidence="1">
    <location>
        <begin position="1"/>
        <end position="128"/>
    </location>
</feature>
<dbReference type="Gene3D" id="1.10.238.10">
    <property type="entry name" value="EF-hand"/>
    <property type="match status" value="1"/>
</dbReference>
<feature type="compositionally biased region" description="Pro residues" evidence="1">
    <location>
        <begin position="111"/>
        <end position="127"/>
    </location>
</feature>
<feature type="compositionally biased region" description="Low complexity" evidence="1">
    <location>
        <begin position="90"/>
        <end position="100"/>
    </location>
</feature>
<evidence type="ECO:0000313" key="3">
    <source>
        <dbReference type="WBParaSite" id="Pan_g20181.t1"/>
    </source>
</evidence>
<dbReference type="PANTHER" id="PTHR23048">
    <property type="entry name" value="MYOSIN LIGHT CHAIN 1, 3"/>
    <property type="match status" value="1"/>
</dbReference>
<proteinExistence type="predicted"/>
<dbReference type="GO" id="GO:0016460">
    <property type="term" value="C:myosin II complex"/>
    <property type="evidence" value="ECO:0007669"/>
    <property type="project" value="TreeGrafter"/>
</dbReference>
<protein>
    <submittedName>
        <fullName evidence="3">EF-hand domain-containing protein</fullName>
    </submittedName>
</protein>
<evidence type="ECO:0000313" key="2">
    <source>
        <dbReference type="Proteomes" id="UP000492821"/>
    </source>
</evidence>